<evidence type="ECO:0000313" key="4">
    <source>
        <dbReference type="Proteomes" id="UP001642540"/>
    </source>
</evidence>
<feature type="region of interest" description="Disordered" evidence="2">
    <location>
        <begin position="1"/>
        <end position="79"/>
    </location>
</feature>
<evidence type="ECO:0000256" key="1">
    <source>
        <dbReference type="SAM" id="Coils"/>
    </source>
</evidence>
<name>A0ABP1PVD8_9HEXA</name>
<sequence length="532" mass="62319">MLYRSLIPQLMDVVNPDTDESDEEINSDTWSNSEPEESIGEEENNEGAPGQNEEPSSLDEDEENENDFKDEDYDDDSFQNHSLLDDLELKFRMILATKIDEVQQLFDTAELALMRSPQEEEQEKEPIPHCSKAIQDPVPGPSKETALEISDDENYSIAQVRHKIYMLRNCRESLISQRERWNLQLEKKNKIPKNERKKAQQKLYELEESVGIIDTAIEFKNEIISQGKTQQRPPPQIENEVAPELERTFDLLTPEELKRLLSKSLLKIVELRSSSRSLEKEVEHMETSNDKLKHRLKREHKLLKETKLDYQARIQLLFSGGNENTKMDLLLKQMDDKLEAARKKQHDLQRSLQELLVRDGYLVDGADFDVKQVVRTLGIEGNGVPPEVDVEVEVENVPPENRQHYHHRRQNPGGAEGGGGEVSRTRQRRKSAAFRPRLHVHWQQRRFSGVEFHHRNRRGNGRDLYSALNERELLRERSNGRKRFDVENWKEEREPRRVRRNVQPPPPPPEFDVFRKKRKLVIQEHNDHQDDS</sequence>
<evidence type="ECO:0000313" key="3">
    <source>
        <dbReference type="EMBL" id="CAL8075539.1"/>
    </source>
</evidence>
<organism evidence="3 4">
    <name type="scientific">Orchesella dallaii</name>
    <dbReference type="NCBI Taxonomy" id="48710"/>
    <lineage>
        <taxon>Eukaryota</taxon>
        <taxon>Metazoa</taxon>
        <taxon>Ecdysozoa</taxon>
        <taxon>Arthropoda</taxon>
        <taxon>Hexapoda</taxon>
        <taxon>Collembola</taxon>
        <taxon>Entomobryomorpha</taxon>
        <taxon>Entomobryoidea</taxon>
        <taxon>Orchesellidae</taxon>
        <taxon>Orchesellinae</taxon>
        <taxon>Orchesella</taxon>
    </lineage>
</organism>
<feature type="region of interest" description="Disordered" evidence="2">
    <location>
        <begin position="491"/>
        <end position="516"/>
    </location>
</feature>
<feature type="coiled-coil region" evidence="1">
    <location>
        <begin position="268"/>
        <end position="358"/>
    </location>
</feature>
<keyword evidence="1" id="KW-0175">Coiled coil</keyword>
<dbReference type="EMBL" id="CAXLJM020000008">
    <property type="protein sequence ID" value="CAL8075539.1"/>
    <property type="molecule type" value="Genomic_DNA"/>
</dbReference>
<feature type="compositionally biased region" description="Acidic residues" evidence="2">
    <location>
        <begin position="34"/>
        <end position="45"/>
    </location>
</feature>
<evidence type="ECO:0000256" key="2">
    <source>
        <dbReference type="SAM" id="MobiDB-lite"/>
    </source>
</evidence>
<feature type="compositionally biased region" description="Acidic residues" evidence="2">
    <location>
        <begin position="56"/>
        <end position="77"/>
    </location>
</feature>
<dbReference type="Proteomes" id="UP001642540">
    <property type="component" value="Unassembled WGS sequence"/>
</dbReference>
<feature type="compositionally biased region" description="Acidic residues" evidence="2">
    <location>
        <begin position="17"/>
        <end position="26"/>
    </location>
</feature>
<feature type="region of interest" description="Disordered" evidence="2">
    <location>
        <begin position="118"/>
        <end position="142"/>
    </location>
</feature>
<comment type="caution">
    <text evidence="3">The sequence shown here is derived from an EMBL/GenBank/DDBJ whole genome shotgun (WGS) entry which is preliminary data.</text>
</comment>
<proteinExistence type="predicted"/>
<reference evidence="3 4" key="1">
    <citation type="submission" date="2024-08" db="EMBL/GenBank/DDBJ databases">
        <authorList>
            <person name="Cucini C."/>
            <person name="Frati F."/>
        </authorList>
    </citation>
    <scope>NUCLEOTIDE SEQUENCE [LARGE SCALE GENOMIC DNA]</scope>
</reference>
<keyword evidence="4" id="KW-1185">Reference proteome</keyword>
<feature type="region of interest" description="Disordered" evidence="2">
    <location>
        <begin position="399"/>
        <end position="437"/>
    </location>
</feature>
<feature type="compositionally biased region" description="Basic residues" evidence="2">
    <location>
        <begin position="425"/>
        <end position="437"/>
    </location>
</feature>
<gene>
    <name evidence="3" type="ORF">ODALV1_LOCUS3208</name>
</gene>
<accession>A0ABP1PVD8</accession>
<protein>
    <submittedName>
        <fullName evidence="3">Uncharacterized protein</fullName>
    </submittedName>
</protein>